<evidence type="ECO:0008006" key="4">
    <source>
        <dbReference type="Google" id="ProtNLM"/>
    </source>
</evidence>
<keyword evidence="3" id="KW-1185">Reference proteome</keyword>
<feature type="compositionally biased region" description="Low complexity" evidence="1">
    <location>
        <begin position="34"/>
        <end position="44"/>
    </location>
</feature>
<feature type="compositionally biased region" description="Polar residues" evidence="1">
    <location>
        <begin position="374"/>
        <end position="404"/>
    </location>
</feature>
<dbReference type="GO" id="GO:0031578">
    <property type="term" value="P:mitotic spindle orientation checkpoint signaling"/>
    <property type="evidence" value="ECO:0007669"/>
    <property type="project" value="TreeGrafter"/>
</dbReference>
<name>A0A6G1HLZ2_9PEZI</name>
<feature type="region of interest" description="Disordered" evidence="1">
    <location>
        <begin position="335"/>
        <end position="414"/>
    </location>
</feature>
<dbReference type="PANTHER" id="PTHR35140:SF1">
    <property type="entry name" value="MITOTIC CHECK POINT PROTEIN BFA1"/>
    <property type="match status" value="1"/>
</dbReference>
<feature type="region of interest" description="Disordered" evidence="1">
    <location>
        <begin position="210"/>
        <end position="254"/>
    </location>
</feature>
<feature type="compositionally biased region" description="Pro residues" evidence="1">
    <location>
        <begin position="228"/>
        <end position="247"/>
    </location>
</feature>
<feature type="region of interest" description="Disordered" evidence="1">
    <location>
        <begin position="30"/>
        <end position="49"/>
    </location>
</feature>
<dbReference type="EMBL" id="ML996704">
    <property type="protein sequence ID" value="KAF2397088.1"/>
    <property type="molecule type" value="Genomic_DNA"/>
</dbReference>
<dbReference type="InterPro" id="IPR034586">
    <property type="entry name" value="Bfa1/Byr4"/>
</dbReference>
<evidence type="ECO:0000313" key="3">
    <source>
        <dbReference type="Proteomes" id="UP000799640"/>
    </source>
</evidence>
<feature type="region of interest" description="Disordered" evidence="1">
    <location>
        <begin position="663"/>
        <end position="690"/>
    </location>
</feature>
<dbReference type="Proteomes" id="UP000799640">
    <property type="component" value="Unassembled WGS sequence"/>
</dbReference>
<protein>
    <recommendedName>
        <fullName evidence="4">Cytokinesis regulator</fullName>
    </recommendedName>
</protein>
<evidence type="ECO:0000256" key="1">
    <source>
        <dbReference type="SAM" id="MobiDB-lite"/>
    </source>
</evidence>
<feature type="compositionally biased region" description="Polar residues" evidence="1">
    <location>
        <begin position="352"/>
        <end position="365"/>
    </location>
</feature>
<dbReference type="GO" id="GO:0044732">
    <property type="term" value="C:mitotic spindle pole body"/>
    <property type="evidence" value="ECO:0007669"/>
    <property type="project" value="TreeGrafter"/>
</dbReference>
<feature type="compositionally biased region" description="Polar residues" evidence="1">
    <location>
        <begin position="529"/>
        <end position="542"/>
    </location>
</feature>
<dbReference type="OrthoDB" id="19159at2759"/>
<feature type="compositionally biased region" description="Basic and acidic residues" evidence="1">
    <location>
        <begin position="210"/>
        <end position="219"/>
    </location>
</feature>
<gene>
    <name evidence="2" type="ORF">EJ06DRAFT_584587</name>
</gene>
<feature type="region of interest" description="Disordered" evidence="1">
    <location>
        <begin position="723"/>
        <end position="756"/>
    </location>
</feature>
<evidence type="ECO:0000313" key="2">
    <source>
        <dbReference type="EMBL" id="KAF2397088.1"/>
    </source>
</evidence>
<dbReference type="GO" id="GO:0005096">
    <property type="term" value="F:GTPase activator activity"/>
    <property type="evidence" value="ECO:0007669"/>
    <property type="project" value="InterPro"/>
</dbReference>
<organism evidence="2 3">
    <name type="scientific">Trichodelitschia bisporula</name>
    <dbReference type="NCBI Taxonomy" id="703511"/>
    <lineage>
        <taxon>Eukaryota</taxon>
        <taxon>Fungi</taxon>
        <taxon>Dikarya</taxon>
        <taxon>Ascomycota</taxon>
        <taxon>Pezizomycotina</taxon>
        <taxon>Dothideomycetes</taxon>
        <taxon>Dothideomycetes incertae sedis</taxon>
        <taxon>Phaeotrichales</taxon>
        <taxon>Phaeotrichaceae</taxon>
        <taxon>Trichodelitschia</taxon>
    </lineage>
</organism>
<dbReference type="AlphaFoldDB" id="A0A6G1HLZ2"/>
<feature type="region of interest" description="Disordered" evidence="1">
    <location>
        <begin position="446"/>
        <end position="579"/>
    </location>
</feature>
<reference evidence="2" key="1">
    <citation type="journal article" date="2020" name="Stud. Mycol.">
        <title>101 Dothideomycetes genomes: a test case for predicting lifestyles and emergence of pathogens.</title>
        <authorList>
            <person name="Haridas S."/>
            <person name="Albert R."/>
            <person name="Binder M."/>
            <person name="Bloem J."/>
            <person name="Labutti K."/>
            <person name="Salamov A."/>
            <person name="Andreopoulos B."/>
            <person name="Baker S."/>
            <person name="Barry K."/>
            <person name="Bills G."/>
            <person name="Bluhm B."/>
            <person name="Cannon C."/>
            <person name="Castanera R."/>
            <person name="Culley D."/>
            <person name="Daum C."/>
            <person name="Ezra D."/>
            <person name="Gonzalez J."/>
            <person name="Henrissat B."/>
            <person name="Kuo A."/>
            <person name="Liang C."/>
            <person name="Lipzen A."/>
            <person name="Lutzoni F."/>
            <person name="Magnuson J."/>
            <person name="Mondo S."/>
            <person name="Nolan M."/>
            <person name="Ohm R."/>
            <person name="Pangilinan J."/>
            <person name="Park H.-J."/>
            <person name="Ramirez L."/>
            <person name="Alfaro M."/>
            <person name="Sun H."/>
            <person name="Tritt A."/>
            <person name="Yoshinaga Y."/>
            <person name="Zwiers L.-H."/>
            <person name="Turgeon B."/>
            <person name="Goodwin S."/>
            <person name="Spatafora J."/>
            <person name="Crous P."/>
            <person name="Grigoriev I."/>
        </authorList>
    </citation>
    <scope>NUCLEOTIDE SEQUENCE</scope>
    <source>
        <strain evidence="2">CBS 262.69</strain>
    </source>
</reference>
<feature type="region of interest" description="Disordered" evidence="1">
    <location>
        <begin position="422"/>
        <end position="441"/>
    </location>
</feature>
<dbReference type="GO" id="GO:1990334">
    <property type="term" value="C:Bfa1-Bub2 complex"/>
    <property type="evidence" value="ECO:0007669"/>
    <property type="project" value="InterPro"/>
</dbReference>
<dbReference type="PANTHER" id="PTHR35140">
    <property type="entry name" value="MITOTIC CHECK POINT PROTEIN BFA1"/>
    <property type="match status" value="1"/>
</dbReference>
<proteinExistence type="predicted"/>
<feature type="compositionally biased region" description="Basic and acidic residues" evidence="1">
    <location>
        <begin position="481"/>
        <end position="490"/>
    </location>
</feature>
<accession>A0A6G1HLZ2</accession>
<sequence>MPLADVENWDEDVDFQGDLFGTPLLATASNATPSISSRQSVRSESNADEEWQVLVAPNDETSASHAVTSAKQVGIPIPNNIPPSALLGGSIKRLGMKKDRRNAADDWSDDFGPAPSAFDGGLKLKLGDRSSNVSNVSINADDDFDSEWAEGSLGVRFGGTRHEHRGRSSSVSAMSPSLGSCMTFESEDDDLGGLVLPNEPINFEIKLKHRQEQEAKEQARAMTSAPQEPSPQPSPSPVPPPPSPPRAPVVEDDDFSAGLDFGAEVIDTKRKINRNVKIEVPKTTRPPSRTTSTTITFHERLGASRIPRPANLKGSKLDPVFESGGHNITRMNRAAPTTTSAQLLRSKRSAPVLSNRTPASLSNRPSIPFLPAGVSTSQSHHVATKSSGSHQRFPSDNSAHSMRPQSPLARSLSRMSIENVVDTPSRRHNPGQTQNHHAHGHAPLSLARNAATRPLNVKKTRTFGDGSELERFDDLPTSATKESKFLKEPANRTLPRTLRHASRSRIGLNTFNPPGAERAGTSPLPPTSHQPSGSLNLPSGSHTIKPVHAPKPYLAPPAERAGTSPLPPTSHQPSGSLNLTVGSQTVKALHPPRPYMAPKPVTPTLFAPASKPDTTPRFARDTAASRNAREQRLAAVSHSSLNGTRPRSGEPVSTTGINWKAQVAARSPHNSPTAARKKDVGVGGGPRKGPVLIRQMTGGVAKNEKGMTFNPLLGRWEGNDHALSGFDNPSTSTLPLHPTHGNNNAHHHHTHSTPSALTSALHTLPNYTAHHTAAPAPRQNNASPPRPALIAQVNGGSKGPRIERGMVFDPDRMKWLKVDARTMAAAAKGELAGISDGGFGGGPGSVSVEEEEDPFAGIEDLADEGASTGGGVALGEEKEWVGEEFDLGPTFIRRQRIEEGEWRRWTEGWFTGRTAGRGGESWRWDVRCVAGGVVKGF</sequence>